<keyword evidence="5" id="KW-0862">Zinc</keyword>
<evidence type="ECO:0000256" key="4">
    <source>
        <dbReference type="ARBA" id="ARBA00022723"/>
    </source>
</evidence>
<evidence type="ECO:0000256" key="1">
    <source>
        <dbReference type="ARBA" id="ARBA00001947"/>
    </source>
</evidence>
<dbReference type="EMBL" id="CP032514">
    <property type="protein sequence ID" value="AYD90174.1"/>
    <property type="molecule type" value="Genomic_DNA"/>
</dbReference>
<keyword evidence="4" id="KW-0479">Metal-binding</keyword>
<evidence type="ECO:0000313" key="9">
    <source>
        <dbReference type="Proteomes" id="UP000273001"/>
    </source>
</evidence>
<dbReference type="Proteomes" id="UP000273001">
    <property type="component" value="Chromosome"/>
</dbReference>
<dbReference type="EC" id="4.2.1.1" evidence="3"/>
<name>A0ABM6Z4M8_9ACTO</name>
<evidence type="ECO:0000256" key="2">
    <source>
        <dbReference type="ARBA" id="ARBA00006217"/>
    </source>
</evidence>
<evidence type="ECO:0000256" key="5">
    <source>
        <dbReference type="ARBA" id="ARBA00022833"/>
    </source>
</evidence>
<evidence type="ECO:0000256" key="3">
    <source>
        <dbReference type="ARBA" id="ARBA00012925"/>
    </source>
</evidence>
<evidence type="ECO:0000313" key="8">
    <source>
        <dbReference type="EMBL" id="AYD90174.1"/>
    </source>
</evidence>
<dbReference type="InterPro" id="IPR001765">
    <property type="entry name" value="Carbonic_anhydrase"/>
</dbReference>
<dbReference type="PANTHER" id="PTHR43175:SF3">
    <property type="entry name" value="CARBON DISULFIDE HYDROLASE"/>
    <property type="match status" value="1"/>
</dbReference>
<gene>
    <name evidence="8" type="ORF">D5R93_09490</name>
</gene>
<comment type="cofactor">
    <cofactor evidence="1">
        <name>Zn(2+)</name>
        <dbReference type="ChEBI" id="CHEBI:29105"/>
    </cofactor>
</comment>
<protein>
    <recommendedName>
        <fullName evidence="3">carbonic anhydrase</fullName>
        <ecNumber evidence="3">4.2.1.1</ecNumber>
    </recommendedName>
</protein>
<evidence type="ECO:0000256" key="6">
    <source>
        <dbReference type="ARBA" id="ARBA00024993"/>
    </source>
</evidence>
<evidence type="ECO:0000256" key="7">
    <source>
        <dbReference type="ARBA" id="ARBA00048348"/>
    </source>
</evidence>
<dbReference type="PANTHER" id="PTHR43175">
    <property type="entry name" value="CARBONIC ANHYDRASE"/>
    <property type="match status" value="1"/>
</dbReference>
<dbReference type="Gene3D" id="3.40.1050.10">
    <property type="entry name" value="Carbonic anhydrase"/>
    <property type="match status" value="1"/>
</dbReference>
<keyword evidence="9" id="KW-1185">Reference proteome</keyword>
<reference evidence="8 9" key="1">
    <citation type="submission" date="2018-09" db="EMBL/GenBank/DDBJ databases">
        <authorList>
            <person name="Li J."/>
        </authorList>
    </citation>
    <scope>NUCLEOTIDE SEQUENCE [LARGE SCALE GENOMIC DNA]</scope>
    <source>
        <strain evidence="8 9">2129</strain>
    </source>
</reference>
<dbReference type="SMART" id="SM00947">
    <property type="entry name" value="Pro_CA"/>
    <property type="match status" value="1"/>
</dbReference>
<organism evidence="8 9">
    <name type="scientific">Actinomyces lilanjuaniae</name>
    <dbReference type="NCBI Taxonomy" id="2321394"/>
    <lineage>
        <taxon>Bacteria</taxon>
        <taxon>Bacillati</taxon>
        <taxon>Actinomycetota</taxon>
        <taxon>Actinomycetes</taxon>
        <taxon>Actinomycetales</taxon>
        <taxon>Actinomycetaceae</taxon>
        <taxon>Actinomyces</taxon>
    </lineage>
</organism>
<dbReference type="Pfam" id="PF00484">
    <property type="entry name" value="Pro_CA"/>
    <property type="match status" value="1"/>
</dbReference>
<dbReference type="InterPro" id="IPR036874">
    <property type="entry name" value="Carbonic_anhydrase_sf"/>
</dbReference>
<dbReference type="CDD" id="cd03379">
    <property type="entry name" value="beta_CA_cladeD"/>
    <property type="match status" value="1"/>
</dbReference>
<dbReference type="SUPFAM" id="SSF53056">
    <property type="entry name" value="beta-carbonic anhydrase, cab"/>
    <property type="match status" value="1"/>
</dbReference>
<dbReference type="RefSeq" id="WP_120204914.1">
    <property type="nucleotide sequence ID" value="NZ_CP032514.1"/>
</dbReference>
<comment type="similarity">
    <text evidence="2">Belongs to the beta-class carbonic anhydrase family.</text>
</comment>
<comment type="catalytic activity">
    <reaction evidence="7">
        <text>hydrogencarbonate + H(+) = CO2 + H2O</text>
        <dbReference type="Rhea" id="RHEA:10748"/>
        <dbReference type="ChEBI" id="CHEBI:15377"/>
        <dbReference type="ChEBI" id="CHEBI:15378"/>
        <dbReference type="ChEBI" id="CHEBI:16526"/>
        <dbReference type="ChEBI" id="CHEBI:17544"/>
        <dbReference type="EC" id="4.2.1.1"/>
    </reaction>
</comment>
<accession>A0ABM6Z4M8</accession>
<sequence>MSSQSPTNPDAAPSAPTAATALEAARHYAADFVPARGEHATLAVVACMDRRLDVMSLLGLQAGDAYVIRNAGGILTEDVRRSLAIAQHALGVQEILLIHHTDCGMSRLDDETFTDSLERETGHRPPWRPGGFTDAAQDVRQALAGLTADPHVPGGASARGFVYDVATGRLTEVQR</sequence>
<proteinExistence type="inferred from homology"/>
<comment type="function">
    <text evidence="6">Catalyzes the reversible hydration of carbon dioxide to form bicarbonate.</text>
</comment>